<dbReference type="InterPro" id="IPR004572">
    <property type="entry name" value="Protoporphyrinogen_oxidase"/>
</dbReference>
<keyword evidence="15" id="KW-1185">Reference proteome</keyword>
<evidence type="ECO:0000256" key="4">
    <source>
        <dbReference type="ARBA" id="ARBA00004744"/>
    </source>
</evidence>
<feature type="domain" description="Amine oxidase" evidence="13">
    <location>
        <begin position="8"/>
        <end position="456"/>
    </location>
</feature>
<dbReference type="Proteomes" id="UP000800981">
    <property type="component" value="Unassembled WGS sequence"/>
</dbReference>
<evidence type="ECO:0000256" key="1">
    <source>
        <dbReference type="ARBA" id="ARBA00001755"/>
    </source>
</evidence>
<accession>A0ABX0GSP3</accession>
<evidence type="ECO:0000259" key="13">
    <source>
        <dbReference type="Pfam" id="PF01593"/>
    </source>
</evidence>
<comment type="caution">
    <text evidence="14">The sequence shown here is derived from an EMBL/GenBank/DDBJ whole genome shotgun (WGS) entry which is preliminary data.</text>
</comment>
<dbReference type="EMBL" id="JAANNP010000003">
    <property type="protein sequence ID" value="NHC13901.1"/>
    <property type="molecule type" value="Genomic_DNA"/>
</dbReference>
<comment type="pathway">
    <text evidence="4 12">Porphyrin-containing compound metabolism; protoheme biosynthesis.</text>
</comment>
<comment type="similarity">
    <text evidence="5 12">Belongs to the protoporphyrinogen/coproporphyrinogen oxidase family. Coproporphyrinogen III oxidase subfamily.</text>
</comment>
<dbReference type="Gene3D" id="3.90.660.20">
    <property type="entry name" value="Protoporphyrinogen oxidase, mitochondrial, domain 2"/>
    <property type="match status" value="1"/>
</dbReference>
<evidence type="ECO:0000256" key="11">
    <source>
        <dbReference type="ARBA" id="ARBA00023133"/>
    </source>
</evidence>
<dbReference type="EC" id="1.3.3.15" evidence="6 12"/>
<evidence type="ECO:0000256" key="9">
    <source>
        <dbReference type="ARBA" id="ARBA00022827"/>
    </source>
</evidence>
<comment type="subcellular location">
    <subcellularLocation>
        <location evidence="12">Cytoplasm</location>
    </subcellularLocation>
</comment>
<reference evidence="14 15" key="1">
    <citation type="submission" date="2020-03" db="EMBL/GenBank/DDBJ databases">
        <title>Two novel Motilibacter sp.</title>
        <authorList>
            <person name="Liu S."/>
        </authorList>
    </citation>
    <scope>NUCLEOTIDE SEQUENCE [LARGE SCALE GENOMIC DNA]</scope>
    <source>
        <strain evidence="14 15">E257</strain>
    </source>
</reference>
<keyword evidence="12" id="KW-0963">Cytoplasm</keyword>
<evidence type="ECO:0000256" key="6">
    <source>
        <dbReference type="ARBA" id="ARBA00012402"/>
    </source>
</evidence>
<evidence type="ECO:0000256" key="2">
    <source>
        <dbReference type="ARBA" id="ARBA00001974"/>
    </source>
</evidence>
<dbReference type="PANTHER" id="PTHR42923:SF3">
    <property type="entry name" value="PROTOPORPHYRINOGEN OXIDASE"/>
    <property type="match status" value="1"/>
</dbReference>
<evidence type="ECO:0000256" key="5">
    <source>
        <dbReference type="ARBA" id="ARBA00008310"/>
    </source>
</evidence>
<dbReference type="Gene3D" id="3.50.50.60">
    <property type="entry name" value="FAD/NAD(P)-binding domain"/>
    <property type="match status" value="1"/>
</dbReference>
<dbReference type="SUPFAM" id="SSF54373">
    <property type="entry name" value="FAD-linked reductases, C-terminal domain"/>
    <property type="match status" value="1"/>
</dbReference>
<evidence type="ECO:0000256" key="8">
    <source>
        <dbReference type="ARBA" id="ARBA00022630"/>
    </source>
</evidence>
<keyword evidence="11 12" id="KW-0350">Heme biosynthesis</keyword>
<dbReference type="Gene3D" id="1.10.3110.10">
    <property type="entry name" value="protoporphyrinogen ix oxidase, domain 3"/>
    <property type="match status" value="1"/>
</dbReference>
<evidence type="ECO:0000256" key="10">
    <source>
        <dbReference type="ARBA" id="ARBA00023002"/>
    </source>
</evidence>
<dbReference type="GO" id="GO:0004729">
    <property type="term" value="F:oxygen-dependent protoporphyrinogen oxidase activity"/>
    <property type="evidence" value="ECO:0007669"/>
    <property type="project" value="UniProtKB-EC"/>
</dbReference>
<sequence>MVVVGAGMAGLAAAWDLLSGPGAPRVTILEGAPRVGGPLLVSEVAGVPVDAGAESLLVRRPEALELARAVGLGDDLRPAATTAAGVWSRGGLRGLPAGSVMGVPTSVASLAGTGLLTDAELERAAQDESMPGEPPQDDVAVGRHVAQRLGAAVADRVVEPLLGGVYAGHAAELSLQATVPQLAAAVRSERSLLAAARRARGSAPGGSGPVFEAPVGGVGRLPLAVADAVARLGAEVRLGAPVRELHRTPGGWRLVTGDARHPVAVEADAVVLAVPAAPAARLLAGEVPAAAAELATIEYASVGLVTLAWPLPAAARAPQGSGLLVPPVEGRLVKAVTLSSRKWGWYADAAPGLLLARASVGRHREEAALQRDDDDLVAAVRAELRELIGVDAEPLDARVTRWGGALPQYAVGHLDRVARVRAAVAGAPGLAVAGAAYDGVGVPAVIASGRRAAEQVRAHLSDAAARAGGGQ</sequence>
<dbReference type="InterPro" id="IPR002937">
    <property type="entry name" value="Amino_oxidase"/>
</dbReference>
<name>A0ABX0GSP3_9ACTN</name>
<keyword evidence="9 12" id="KW-0274">FAD</keyword>
<evidence type="ECO:0000256" key="3">
    <source>
        <dbReference type="ARBA" id="ARBA00002185"/>
    </source>
</evidence>
<keyword evidence="8 12" id="KW-0285">Flavoprotein</keyword>
<organism evidence="14 15">
    <name type="scientific">Motilibacter deserti</name>
    <dbReference type="NCBI Taxonomy" id="2714956"/>
    <lineage>
        <taxon>Bacteria</taxon>
        <taxon>Bacillati</taxon>
        <taxon>Actinomycetota</taxon>
        <taxon>Actinomycetes</taxon>
        <taxon>Motilibacterales</taxon>
        <taxon>Motilibacteraceae</taxon>
        <taxon>Motilibacter</taxon>
    </lineage>
</organism>
<comment type="function">
    <text evidence="3 12">Involved in coproporphyrin-dependent heme b biosynthesis. Catalyzes the oxidation of coproporphyrinogen III to coproporphyrin III.</text>
</comment>
<dbReference type="NCBIfam" id="TIGR00562">
    <property type="entry name" value="proto_IX_ox"/>
    <property type="match status" value="1"/>
</dbReference>
<dbReference type="InterPro" id="IPR036188">
    <property type="entry name" value="FAD/NAD-bd_sf"/>
</dbReference>
<dbReference type="InterPro" id="IPR050464">
    <property type="entry name" value="Zeta_carotene_desat/Oxidored"/>
</dbReference>
<dbReference type="SUPFAM" id="SSF51905">
    <property type="entry name" value="FAD/NAD(P)-binding domain"/>
    <property type="match status" value="1"/>
</dbReference>
<dbReference type="Pfam" id="PF01593">
    <property type="entry name" value="Amino_oxidase"/>
    <property type="match status" value="1"/>
</dbReference>
<gene>
    <name evidence="14" type="primary">hemG</name>
    <name evidence="14" type="ORF">G9H71_08910</name>
</gene>
<comment type="catalytic activity">
    <reaction evidence="1">
        <text>coproporphyrinogen III + 3 O2 = coproporphyrin III + 3 H2O2</text>
        <dbReference type="Rhea" id="RHEA:43436"/>
        <dbReference type="ChEBI" id="CHEBI:15379"/>
        <dbReference type="ChEBI" id="CHEBI:16240"/>
        <dbReference type="ChEBI" id="CHEBI:57309"/>
        <dbReference type="ChEBI" id="CHEBI:131725"/>
        <dbReference type="EC" id="1.3.3.15"/>
    </reaction>
    <physiologicalReaction direction="left-to-right" evidence="1">
        <dbReference type="Rhea" id="RHEA:43437"/>
    </physiologicalReaction>
</comment>
<keyword evidence="10 12" id="KW-0560">Oxidoreductase</keyword>
<dbReference type="PANTHER" id="PTHR42923">
    <property type="entry name" value="PROTOPORPHYRINOGEN OXIDASE"/>
    <property type="match status" value="1"/>
</dbReference>
<evidence type="ECO:0000313" key="14">
    <source>
        <dbReference type="EMBL" id="NHC13901.1"/>
    </source>
</evidence>
<protein>
    <recommendedName>
        <fullName evidence="7 12">Coproporphyrinogen III oxidase</fullName>
        <ecNumber evidence="6 12">1.3.3.15</ecNumber>
    </recommendedName>
</protein>
<comment type="cofactor">
    <cofactor evidence="2 12">
        <name>FAD</name>
        <dbReference type="ChEBI" id="CHEBI:57692"/>
    </cofactor>
</comment>
<evidence type="ECO:0000256" key="7">
    <source>
        <dbReference type="ARBA" id="ARBA00019046"/>
    </source>
</evidence>
<evidence type="ECO:0000313" key="15">
    <source>
        <dbReference type="Proteomes" id="UP000800981"/>
    </source>
</evidence>
<evidence type="ECO:0000256" key="12">
    <source>
        <dbReference type="RuleBase" id="RU364052"/>
    </source>
</evidence>
<proteinExistence type="inferred from homology"/>